<keyword evidence="6" id="KW-0472">Membrane</keyword>
<evidence type="ECO:0000256" key="2">
    <source>
        <dbReference type="ARBA" id="ARBA00007613"/>
    </source>
</evidence>
<dbReference type="PANTHER" id="PTHR30026">
    <property type="entry name" value="OUTER MEMBRANE PROTEIN TOLC"/>
    <property type="match status" value="1"/>
</dbReference>
<dbReference type="Pfam" id="PF02321">
    <property type="entry name" value="OEP"/>
    <property type="match status" value="2"/>
</dbReference>
<sequence>MFIRESMKRILGFILVILLIKENAAAQADSLLREATLQNVVQYALQNQPLLKQSVIDEQITEQTIKSKLADWYPQVNFGYNYQHNFQLQQTVFAGNTVKIGVNNTSALTFTGTQNIFNRDVLLASRTAEDVRRAARQNTAGNKIDVAVTATKAFYDVLATLQQIKVAEETITRLERSLKDATAQYNVGITDKTDYKRATIALNNAKASKAANTDLLNARIEYLKTVIGYPVDKNLNIVYDSLAMEREVFTDTLQRVDYTKRIEYQRLATQKKLQEANLKYNRWSFIPTVSAFGAYNLNYFNNSFSKLYNTAAPNSYAGLTVAFPIFQGFKRTANIRQAELQVNRVDWDIISLQKSINAEYAQALAAYKANFENYKALKENVDLAQEVYDVIQLQYKAGVKTYLEVITSETDLRTARINYYNALYQVLASKTDVQKALGQINY</sequence>
<dbReference type="SUPFAM" id="SSF56954">
    <property type="entry name" value="Outer membrane efflux proteins (OEP)"/>
    <property type="match status" value="1"/>
</dbReference>
<dbReference type="PANTHER" id="PTHR30026:SF20">
    <property type="entry name" value="OUTER MEMBRANE PROTEIN TOLC"/>
    <property type="match status" value="1"/>
</dbReference>
<dbReference type="Proteomes" id="UP000628448">
    <property type="component" value="Unassembled WGS sequence"/>
</dbReference>
<proteinExistence type="inferred from homology"/>
<dbReference type="Gene3D" id="1.20.1600.10">
    <property type="entry name" value="Outer membrane efflux proteins (OEP)"/>
    <property type="match status" value="1"/>
</dbReference>
<comment type="caution">
    <text evidence="8">The sequence shown here is derived from an EMBL/GenBank/DDBJ whole genome shotgun (WGS) entry which is preliminary data.</text>
</comment>
<name>A0A931GZX9_9BACT</name>
<keyword evidence="7" id="KW-0998">Cell outer membrane</keyword>
<keyword evidence="4" id="KW-1134">Transmembrane beta strand</keyword>
<dbReference type="GO" id="GO:1990281">
    <property type="term" value="C:efflux pump complex"/>
    <property type="evidence" value="ECO:0007669"/>
    <property type="project" value="TreeGrafter"/>
</dbReference>
<dbReference type="EMBL" id="JADWYR010000003">
    <property type="protein sequence ID" value="MBG9378451.1"/>
    <property type="molecule type" value="Genomic_DNA"/>
</dbReference>
<dbReference type="InterPro" id="IPR051906">
    <property type="entry name" value="TolC-like"/>
</dbReference>
<keyword evidence="3" id="KW-0813">Transport</keyword>
<evidence type="ECO:0000256" key="5">
    <source>
        <dbReference type="ARBA" id="ARBA00022692"/>
    </source>
</evidence>
<organism evidence="8 9">
    <name type="scientific">Panacibacter microcysteis</name>
    <dbReference type="NCBI Taxonomy" id="2793269"/>
    <lineage>
        <taxon>Bacteria</taxon>
        <taxon>Pseudomonadati</taxon>
        <taxon>Bacteroidota</taxon>
        <taxon>Chitinophagia</taxon>
        <taxon>Chitinophagales</taxon>
        <taxon>Chitinophagaceae</taxon>
        <taxon>Panacibacter</taxon>
    </lineage>
</organism>
<dbReference type="GO" id="GO:0015288">
    <property type="term" value="F:porin activity"/>
    <property type="evidence" value="ECO:0007669"/>
    <property type="project" value="TreeGrafter"/>
</dbReference>
<evidence type="ECO:0000256" key="6">
    <source>
        <dbReference type="ARBA" id="ARBA00023136"/>
    </source>
</evidence>
<keyword evidence="9" id="KW-1185">Reference proteome</keyword>
<comment type="subcellular location">
    <subcellularLocation>
        <location evidence="1">Cell outer membrane</location>
    </subcellularLocation>
</comment>
<dbReference type="GO" id="GO:0015562">
    <property type="term" value="F:efflux transmembrane transporter activity"/>
    <property type="evidence" value="ECO:0007669"/>
    <property type="project" value="InterPro"/>
</dbReference>
<gene>
    <name evidence="8" type="ORF">I5907_19600</name>
</gene>
<evidence type="ECO:0000256" key="1">
    <source>
        <dbReference type="ARBA" id="ARBA00004442"/>
    </source>
</evidence>
<evidence type="ECO:0000313" key="8">
    <source>
        <dbReference type="EMBL" id="MBG9378451.1"/>
    </source>
</evidence>
<dbReference type="AlphaFoldDB" id="A0A931GZX9"/>
<reference evidence="8" key="1">
    <citation type="submission" date="2020-11" db="EMBL/GenBank/DDBJ databases">
        <title>Bacterial whole genome sequence for Panacibacter sp. DH6.</title>
        <authorList>
            <person name="Le V."/>
            <person name="Ko S."/>
            <person name="Ahn C.-Y."/>
            <person name="Oh H.-M."/>
        </authorList>
    </citation>
    <scope>NUCLEOTIDE SEQUENCE</scope>
    <source>
        <strain evidence="8">DH6</strain>
    </source>
</reference>
<evidence type="ECO:0000313" key="9">
    <source>
        <dbReference type="Proteomes" id="UP000628448"/>
    </source>
</evidence>
<comment type="similarity">
    <text evidence="2">Belongs to the outer membrane factor (OMF) (TC 1.B.17) family.</text>
</comment>
<evidence type="ECO:0000256" key="7">
    <source>
        <dbReference type="ARBA" id="ARBA00023237"/>
    </source>
</evidence>
<evidence type="ECO:0000256" key="4">
    <source>
        <dbReference type="ARBA" id="ARBA00022452"/>
    </source>
</evidence>
<evidence type="ECO:0000256" key="3">
    <source>
        <dbReference type="ARBA" id="ARBA00022448"/>
    </source>
</evidence>
<protein>
    <submittedName>
        <fullName evidence="8">TolC family protein</fullName>
    </submittedName>
</protein>
<dbReference type="InterPro" id="IPR003423">
    <property type="entry name" value="OMP_efflux"/>
</dbReference>
<accession>A0A931GZX9</accession>
<keyword evidence="5" id="KW-0812">Transmembrane</keyword>
<dbReference type="GO" id="GO:0009279">
    <property type="term" value="C:cell outer membrane"/>
    <property type="evidence" value="ECO:0007669"/>
    <property type="project" value="UniProtKB-SubCell"/>
</dbReference>